<evidence type="ECO:0000256" key="1">
    <source>
        <dbReference type="ARBA" id="ARBA00022737"/>
    </source>
</evidence>
<dbReference type="PROSITE" id="PS50012">
    <property type="entry name" value="RCC1_3"/>
    <property type="match status" value="5"/>
</dbReference>
<sequence>MPRRSGSRPPSASSTKNYGLLMRRAGVPPGVASIVFMPSTVSVTVGGISAFYSVVLRCSNPPEQPVTVSPVNLPTGLRVLPALHVFTPENWQEPRNFRVAAVNGGVFEELRGSAAIIEHSTSSLDSRFHGRRVIYLPSSVQAFVGPRDGYHVFATGKAAAFSSQLKLKQPTLHEFTEIELQRSTLEPRPLVARCSTLVPMPPGAIAAVAAVEAANQAVQQSRRRLSTAATVVKVMTARGNKTGTEELTTSARGSLDRTSAIVKLSGHGDKTLALYQDGEMVTLGSSSTACSKDGGTDVVLSRMLLDVACGDKHGVGASEQGYLLTWGEVFDCRSKTRSEKETANAPRVVQPLLHKRIVQVACGASHSFALAEDGDVFSWGIGRSGALGHGLNVHEQTFDTVMSPMEVLALKGRRVVQIACGDSHTAALLQSGQLLTCGQRGYGRLGRQIANTPDVLDDEYSSWFGPVVFAKEGVKCTYVACGAAHTLVVAEAHVLYAFGWNSSGQLGVGDCRDRLVPTRVAYFDAVDTLSPLAIASVAAGKQHSLVSCPDGKLFAWGNDEMGQCGLNSCPQIYTLPHLVRSLIGLRVTQLAAGEAHSAVLTSHSQQHLETLERTQPIQYAQLVDFYESSIKDDTERRAQVFERARRCQLERAAAARRRKPPVDPATETLVKLLELQALVDQDEALDARSTRPQTTRATSTRYSAKNEGDEAVVRCSSAAMIRQARLAVLQAPLATSTTTPSTQKPSAVSKSSKCLRQRRPKRAASSTRRQKTSTEGKRQLKATPLHRNMQRTTSATPSFPASRPKSAPCRSTVRRAVDTSGLCIEP</sequence>
<feature type="compositionally biased region" description="Polar residues" evidence="3">
    <location>
        <begin position="790"/>
        <end position="799"/>
    </location>
</feature>
<dbReference type="PRINTS" id="PR00633">
    <property type="entry name" value="RCCNDNSATION"/>
</dbReference>
<dbReference type="InterPro" id="IPR058923">
    <property type="entry name" value="RCC1-like_dom"/>
</dbReference>
<feature type="repeat" description="RCC1" evidence="2">
    <location>
        <begin position="321"/>
        <end position="373"/>
    </location>
</feature>
<feature type="repeat" description="RCC1" evidence="2">
    <location>
        <begin position="374"/>
        <end position="431"/>
    </location>
</feature>
<dbReference type="InterPro" id="IPR009091">
    <property type="entry name" value="RCC1/BLIP-II"/>
</dbReference>
<evidence type="ECO:0000259" key="4">
    <source>
        <dbReference type="Pfam" id="PF25390"/>
    </source>
</evidence>
<accession>A0A8S9VDG8</accession>
<evidence type="ECO:0000313" key="6">
    <source>
        <dbReference type="Proteomes" id="UP000704712"/>
    </source>
</evidence>
<feature type="region of interest" description="Disordered" evidence="3">
    <location>
        <begin position="735"/>
        <end position="826"/>
    </location>
</feature>
<reference evidence="5" key="1">
    <citation type="submission" date="2020-03" db="EMBL/GenBank/DDBJ databases">
        <title>Hybrid Assembly of Korean Phytophthora infestans isolates.</title>
        <authorList>
            <person name="Prokchorchik M."/>
            <person name="Lee Y."/>
            <person name="Seo J."/>
            <person name="Cho J.-H."/>
            <person name="Park Y.-E."/>
            <person name="Jang D.-C."/>
            <person name="Im J.-S."/>
            <person name="Choi J.-G."/>
            <person name="Park H.-J."/>
            <person name="Lee G.-B."/>
            <person name="Lee Y.-G."/>
            <person name="Hong S.-Y."/>
            <person name="Cho K."/>
            <person name="Sohn K.H."/>
        </authorList>
    </citation>
    <scope>NUCLEOTIDE SEQUENCE</scope>
    <source>
        <strain evidence="5">KR_2_A2</strain>
    </source>
</reference>
<dbReference type="PANTHER" id="PTHR22870:SF466">
    <property type="entry name" value="ANKYRIN REPEAT-CONTAINING PROTEIN"/>
    <property type="match status" value="1"/>
</dbReference>
<dbReference type="PANTHER" id="PTHR22870">
    <property type="entry name" value="REGULATOR OF CHROMOSOME CONDENSATION"/>
    <property type="match status" value="1"/>
</dbReference>
<dbReference type="EMBL" id="JAACNO010000183">
    <property type="protein sequence ID" value="KAF4149219.1"/>
    <property type="molecule type" value="Genomic_DNA"/>
</dbReference>
<evidence type="ECO:0000256" key="3">
    <source>
        <dbReference type="SAM" id="MobiDB-lite"/>
    </source>
</evidence>
<organism evidence="5 6">
    <name type="scientific">Phytophthora infestans</name>
    <name type="common">Potato late blight agent</name>
    <name type="synonym">Botrytis infestans</name>
    <dbReference type="NCBI Taxonomy" id="4787"/>
    <lineage>
        <taxon>Eukaryota</taxon>
        <taxon>Sar</taxon>
        <taxon>Stramenopiles</taxon>
        <taxon>Oomycota</taxon>
        <taxon>Peronosporomycetes</taxon>
        <taxon>Peronosporales</taxon>
        <taxon>Peronosporaceae</taxon>
        <taxon>Phytophthora</taxon>
    </lineage>
</organism>
<dbReference type="InterPro" id="IPR000408">
    <property type="entry name" value="Reg_chr_condens"/>
</dbReference>
<evidence type="ECO:0000313" key="5">
    <source>
        <dbReference type="EMBL" id="KAF4149219.1"/>
    </source>
</evidence>
<name>A0A8S9VDG8_PHYIN</name>
<proteinExistence type="predicted"/>
<dbReference type="Pfam" id="PF25390">
    <property type="entry name" value="WD40_RLD"/>
    <property type="match status" value="1"/>
</dbReference>
<protein>
    <submittedName>
        <fullName evidence="5">Regulator of chromosome condensation (RCC1) repeat</fullName>
    </submittedName>
</protein>
<feature type="repeat" description="RCC1" evidence="2">
    <location>
        <begin position="551"/>
        <end position="603"/>
    </location>
</feature>
<feature type="compositionally biased region" description="Polar residues" evidence="3">
    <location>
        <begin position="690"/>
        <end position="703"/>
    </location>
</feature>
<feature type="region of interest" description="Disordered" evidence="3">
    <location>
        <begin position="684"/>
        <end position="709"/>
    </location>
</feature>
<dbReference type="Gene3D" id="2.130.10.30">
    <property type="entry name" value="Regulator of chromosome condensation 1/beta-lactamase-inhibitor protein II"/>
    <property type="match status" value="2"/>
</dbReference>
<gene>
    <name evidence="5" type="ORF">GN958_ATG01530</name>
</gene>
<feature type="domain" description="RCC1-like" evidence="4">
    <location>
        <begin position="304"/>
        <end position="603"/>
    </location>
</feature>
<dbReference type="AlphaFoldDB" id="A0A8S9VDG8"/>
<comment type="caution">
    <text evidence="5">The sequence shown here is derived from an EMBL/GenBank/DDBJ whole genome shotgun (WGS) entry which is preliminary data.</text>
</comment>
<dbReference type="Proteomes" id="UP000704712">
    <property type="component" value="Unassembled WGS sequence"/>
</dbReference>
<feature type="repeat" description="RCC1" evidence="2">
    <location>
        <begin position="493"/>
        <end position="550"/>
    </location>
</feature>
<dbReference type="PROSITE" id="PS00626">
    <property type="entry name" value="RCC1_2"/>
    <property type="match status" value="2"/>
</dbReference>
<dbReference type="InterPro" id="IPR051210">
    <property type="entry name" value="Ub_ligase/GEF_domain"/>
</dbReference>
<feature type="compositionally biased region" description="Basic residues" evidence="3">
    <location>
        <begin position="753"/>
        <end position="762"/>
    </location>
</feature>
<feature type="repeat" description="RCC1" evidence="2">
    <location>
        <begin position="432"/>
        <end position="492"/>
    </location>
</feature>
<evidence type="ECO:0000256" key="2">
    <source>
        <dbReference type="PROSITE-ProRule" id="PRU00235"/>
    </source>
</evidence>
<keyword evidence="1" id="KW-0677">Repeat</keyword>
<dbReference type="SUPFAM" id="SSF50985">
    <property type="entry name" value="RCC1/BLIP-II"/>
    <property type="match status" value="2"/>
</dbReference>